<dbReference type="OrthoDB" id="5529162at2759"/>
<evidence type="ECO:0000259" key="3">
    <source>
        <dbReference type="Pfam" id="PF23664"/>
    </source>
</evidence>
<keyword evidence="2" id="KW-0812">Transmembrane</keyword>
<feature type="transmembrane region" description="Helical" evidence="2">
    <location>
        <begin position="69"/>
        <end position="84"/>
    </location>
</feature>
<feature type="domain" description="Nucleoporin POM152 Ig-like" evidence="5">
    <location>
        <begin position="1178"/>
        <end position="1266"/>
    </location>
</feature>
<evidence type="ECO:0000259" key="4">
    <source>
        <dbReference type="Pfam" id="PF24097"/>
    </source>
</evidence>
<evidence type="ECO:0000259" key="5">
    <source>
        <dbReference type="Pfam" id="PF24312"/>
    </source>
</evidence>
<accession>A0A5N6L1B3</accession>
<dbReference type="PANTHER" id="PTHR28206:SF1">
    <property type="entry name" value="NUCLEOPORIN POM152"/>
    <property type="match status" value="1"/>
</dbReference>
<comment type="caution">
    <text evidence="8">The sequence shown here is derived from an EMBL/GenBank/DDBJ whole genome shotgun (WGS) entry which is preliminary data.</text>
</comment>
<feature type="transmembrane region" description="Helical" evidence="2">
    <location>
        <begin position="129"/>
        <end position="149"/>
    </location>
</feature>
<dbReference type="InterPro" id="IPR056542">
    <property type="entry name" value="Ig-like_POM152_1st"/>
</dbReference>
<feature type="domain" description="Nucleoporin POM152 N-terminal transmembrane" evidence="4">
    <location>
        <begin position="63"/>
        <end position="147"/>
    </location>
</feature>
<dbReference type="InterPro" id="IPR056544">
    <property type="entry name" value="Ig_POM152"/>
</dbReference>
<proteinExistence type="predicted"/>
<feature type="domain" description="Nucleoporin POM152 Ig-like" evidence="5">
    <location>
        <begin position="452"/>
        <end position="554"/>
    </location>
</feature>
<evidence type="ECO:0000313" key="9">
    <source>
        <dbReference type="Proteomes" id="UP000327013"/>
    </source>
</evidence>
<dbReference type="InterPro" id="IPR056540">
    <property type="entry name" value="TMD_POM152"/>
</dbReference>
<dbReference type="EMBL" id="VIBQ01000057">
    <property type="protein sequence ID" value="KAB8532592.1"/>
    <property type="molecule type" value="Genomic_DNA"/>
</dbReference>
<dbReference type="PANTHER" id="PTHR28206">
    <property type="entry name" value="NUCLEOPORIN POM152"/>
    <property type="match status" value="1"/>
</dbReference>
<keyword evidence="9" id="KW-1185">Reference proteome</keyword>
<feature type="transmembrane region" description="Helical" evidence="2">
    <location>
        <begin position="96"/>
        <end position="117"/>
    </location>
</feature>
<protein>
    <recommendedName>
        <fullName evidence="10">Ig-like domain-containing protein</fullName>
    </recommendedName>
</protein>
<sequence length="1286" mass="142391">MNGTPRMRSAFPQTPPSNLRRRQNGVTSPGSDRVGSPKLPDVRTLQSSKSTQDPPWIPFETVDAPSQRAYAFGIYICLFVYRLYDWYVLNVDETESLYLFLKWIAIDGAFLFGLPSFHIPWLEWSSATIMILFFIHTVFDAVLMFRIALPFSAALAPFARMLFSDKEYAISEHRVKAADILNDPKLILGRQIINILPEGSALLNPSKLPLCLGNGSPSVLLPLQINQTVPVSIELIRHDLDTSATEIVLIGSREAAKLRKEALKHNGRDASQPLVLNYAVKKPGLYRLGKVTDETKLEVSHPPSEAFVVPCPSAVIGHAGKTRCRGELSNIAMQVHGTPPLRIKYRKSVNDQDRDVSYQSIQPDDFVSPLVRQKAPGQLVLASDDDFSWASARKITVPLNETLSQPGDWTYSIDEVADAFGNVVSYSAASEEYERPKQKAETLEDSFYVFDRPQAALSDRKGPLKVAKGQDAELPIQFFAGSKKDPKDQKYDISYLFTPSDDITPNGDHSPTAQRVHVTVTALGSHPRVKAPGLYSLSTVASNSCQGEVIEPTSFQIINPPEPSVEMTSEKIFDKCAGRPIGLRVDFAFSGTPPFLVKYETTKDGRKGVKLDQKRFDGLRGQIELKPEDAGLWQYQLVELSDQVYRNQNLRNRGLKLDQSVKPSVSARLVDVSPKQGACIDEPVEFGVQMFGEGPWTLEYELVHGNKRKKSRVENIEDSTFRIRTDPLADGGEYSLILVGVSDQQKCRETLQQDAKVSVRQQRPKGAFGPIEGKRKVKTLQSKYVDLPVRLSGEGPWTVQYGFTSPDGSVSDTNKIVLKSANAALPVDKPGKYELLSVNDGKCPGSVDKTNSANTFEVDWIARPSIHIPEGPLLEKKGENRIVRNEVCEGDDDAVDLSFAGQPPYEVHYQEKIDGSRTVREHKLNVPMSNAQVKLDTAQAGHYEYTFTKLEDSNYDHDVRQHRNLVIEQRVNARPTASFVTPGKVYSFCTGDDAESLYSSSASDAAETIPITLTGKPPFVVDLEIKHHGRASKPTPLSIPNIASTKHDLSIPHRLLQTGNSFVSIRRVRDARGCERLLDPISSPRVQISVHDSPSITSTEPERTHYCVGERLAFSLSGMAPFSVFYDFNGKRMRASSPQPLFRRLAELPGNFTITGVQDAGSSCTQRAGLTKIVHALPRVEVSHGREARVDIHAGGEAEIAFAFWGEPPFEFTYTRSENAGSRRGGGGVPVVLETHTLESQERSMKMSATEAGTYEVVAIRDRYCSFARPGSEGELGKFRSQGLLT</sequence>
<feature type="domain" description="Nucleoporin POM152 immunoglobulin-like" evidence="3">
    <location>
        <begin position="559"/>
        <end position="663"/>
    </location>
</feature>
<dbReference type="Pfam" id="PF23664">
    <property type="entry name" value="Ig_Pom152"/>
    <property type="match status" value="2"/>
</dbReference>
<dbReference type="Pfam" id="PF24097">
    <property type="entry name" value="TMD_POM152"/>
    <property type="match status" value="1"/>
</dbReference>
<evidence type="ECO:0000313" key="8">
    <source>
        <dbReference type="EMBL" id="KAB8532592.1"/>
    </source>
</evidence>
<gene>
    <name evidence="8" type="ORF">FH972_025537</name>
</gene>
<feature type="domain" description="Nucleoporin POM152 immunoglobulin-like" evidence="3">
    <location>
        <begin position="886"/>
        <end position="973"/>
    </location>
</feature>
<dbReference type="GO" id="GO:0006606">
    <property type="term" value="P:protein import into nucleus"/>
    <property type="evidence" value="ECO:0007669"/>
    <property type="project" value="TreeGrafter"/>
</dbReference>
<dbReference type="GO" id="GO:0006999">
    <property type="term" value="P:nuclear pore organization"/>
    <property type="evidence" value="ECO:0007669"/>
    <property type="project" value="TreeGrafter"/>
</dbReference>
<feature type="region of interest" description="Disordered" evidence="1">
    <location>
        <begin position="1"/>
        <end position="52"/>
    </location>
</feature>
<evidence type="ECO:0000259" key="6">
    <source>
        <dbReference type="Pfam" id="PF24519"/>
    </source>
</evidence>
<evidence type="ECO:0000256" key="1">
    <source>
        <dbReference type="SAM" id="MobiDB-lite"/>
    </source>
</evidence>
<feature type="domain" description="Nucleoporin POM152 ninth Ig-like" evidence="7">
    <location>
        <begin position="1094"/>
        <end position="1173"/>
    </location>
</feature>
<dbReference type="GO" id="GO:0070762">
    <property type="term" value="C:nuclear pore transmembrane ring"/>
    <property type="evidence" value="ECO:0007669"/>
    <property type="project" value="TreeGrafter"/>
</dbReference>
<feature type="domain" description="Nucleoporin POM152 first Ig-like" evidence="6">
    <location>
        <begin position="200"/>
        <end position="308"/>
    </location>
</feature>
<dbReference type="Proteomes" id="UP000327013">
    <property type="component" value="Unassembled WGS sequence"/>
</dbReference>
<feature type="domain" description="Nucleoporin POM152 Ig-like" evidence="5">
    <location>
        <begin position="763"/>
        <end position="852"/>
    </location>
</feature>
<dbReference type="InterPro" id="IPR056541">
    <property type="entry name" value="Ig-like_POM152"/>
</dbReference>
<evidence type="ECO:0000256" key="2">
    <source>
        <dbReference type="SAM" id="Phobius"/>
    </source>
</evidence>
<dbReference type="Pfam" id="PF24527">
    <property type="entry name" value="Ig-like_Pom152_9"/>
    <property type="match status" value="1"/>
</dbReference>
<keyword evidence="2" id="KW-1133">Transmembrane helix</keyword>
<evidence type="ECO:0008006" key="10">
    <source>
        <dbReference type="Google" id="ProtNLM"/>
    </source>
</evidence>
<reference evidence="8 9" key="1">
    <citation type="submission" date="2019-06" db="EMBL/GenBank/DDBJ databases">
        <title>A chromosomal-level reference genome of Carpinus fangiana (Coryloideae, Betulaceae).</title>
        <authorList>
            <person name="Yang X."/>
            <person name="Wang Z."/>
            <person name="Zhang L."/>
            <person name="Hao G."/>
            <person name="Liu J."/>
            <person name="Yang Y."/>
        </authorList>
    </citation>
    <scope>NUCLEOTIDE SEQUENCE [LARGE SCALE GENOMIC DNA]</scope>
    <source>
        <strain evidence="8">Cfa_2016G</strain>
        <tissue evidence="8">Leaf</tissue>
    </source>
</reference>
<dbReference type="GO" id="GO:0017056">
    <property type="term" value="F:structural constituent of nuclear pore"/>
    <property type="evidence" value="ECO:0007669"/>
    <property type="project" value="InterPro"/>
</dbReference>
<dbReference type="InterPro" id="IPR056543">
    <property type="entry name" value="Ig-like_POM152_9th"/>
</dbReference>
<evidence type="ECO:0000259" key="7">
    <source>
        <dbReference type="Pfam" id="PF24527"/>
    </source>
</evidence>
<dbReference type="Pfam" id="PF24312">
    <property type="entry name" value="Ig-like_POM152"/>
    <property type="match status" value="3"/>
</dbReference>
<name>A0A5N6L1B3_9ROSI</name>
<dbReference type="InterPro" id="IPR037701">
    <property type="entry name" value="Pom152"/>
</dbReference>
<dbReference type="Pfam" id="PF24519">
    <property type="entry name" value="Ig-like_Pom152_1"/>
    <property type="match status" value="1"/>
</dbReference>
<organism evidence="8 9">
    <name type="scientific">Carpinus fangiana</name>
    <dbReference type="NCBI Taxonomy" id="176857"/>
    <lineage>
        <taxon>Eukaryota</taxon>
        <taxon>Viridiplantae</taxon>
        <taxon>Streptophyta</taxon>
        <taxon>Embryophyta</taxon>
        <taxon>Tracheophyta</taxon>
        <taxon>Spermatophyta</taxon>
        <taxon>Magnoliopsida</taxon>
        <taxon>eudicotyledons</taxon>
        <taxon>Gunneridae</taxon>
        <taxon>Pentapetalae</taxon>
        <taxon>rosids</taxon>
        <taxon>fabids</taxon>
        <taxon>Fagales</taxon>
        <taxon>Betulaceae</taxon>
        <taxon>Carpinus</taxon>
    </lineage>
</organism>
<keyword evidence="2" id="KW-0472">Membrane</keyword>